<dbReference type="Proteomes" id="UP001431019">
    <property type="component" value="Unassembled WGS sequence"/>
</dbReference>
<reference evidence="1 2" key="1">
    <citation type="submission" date="2021-11" db="EMBL/GenBank/DDBJ databases">
        <authorList>
            <person name="Oh E.-T."/>
            <person name="Kim S.-B."/>
        </authorList>
    </citation>
    <scope>NUCLEOTIDE SEQUENCE [LARGE SCALE GENOMIC DNA]</scope>
    <source>
        <strain evidence="1 2">MMS20-SJTR3</strain>
    </source>
</reference>
<keyword evidence="2" id="KW-1185">Reference proteome</keyword>
<protein>
    <submittedName>
        <fullName evidence="1">Uncharacterized protein</fullName>
    </submittedName>
</protein>
<dbReference type="RefSeq" id="WP_230512238.1">
    <property type="nucleotide sequence ID" value="NZ_JAJITD010000014.1"/>
</dbReference>
<sequence>MSVNLAAIYRRTVFAPFAAARQRFHQRFEDHAGALATEPERLERIAVYARAGYFNMGYTLDSFCLSGEIAPE</sequence>
<gene>
    <name evidence="1" type="ORF">LJ656_25160</name>
</gene>
<organism evidence="1 2">
    <name type="scientific">Paraburkholderia sejongensis</name>
    <dbReference type="NCBI Taxonomy" id="2886946"/>
    <lineage>
        <taxon>Bacteria</taxon>
        <taxon>Pseudomonadati</taxon>
        <taxon>Pseudomonadota</taxon>
        <taxon>Betaproteobacteria</taxon>
        <taxon>Burkholderiales</taxon>
        <taxon>Burkholderiaceae</taxon>
        <taxon>Paraburkholderia</taxon>
    </lineage>
</organism>
<evidence type="ECO:0000313" key="2">
    <source>
        <dbReference type="Proteomes" id="UP001431019"/>
    </source>
</evidence>
<dbReference type="EMBL" id="JAJITD010000014">
    <property type="protein sequence ID" value="MCC8395880.1"/>
    <property type="molecule type" value="Genomic_DNA"/>
</dbReference>
<comment type="caution">
    <text evidence="1">The sequence shown here is derived from an EMBL/GenBank/DDBJ whole genome shotgun (WGS) entry which is preliminary data.</text>
</comment>
<name>A0ABS8K1I8_9BURK</name>
<accession>A0ABS8K1I8</accession>
<proteinExistence type="predicted"/>
<evidence type="ECO:0000313" key="1">
    <source>
        <dbReference type="EMBL" id="MCC8395880.1"/>
    </source>
</evidence>